<reference evidence="1 2" key="1">
    <citation type="journal article" date="2022" name="Hortic Res">
        <title>A haplotype resolved chromosomal level avocado genome allows analysis of novel avocado genes.</title>
        <authorList>
            <person name="Nath O."/>
            <person name="Fletcher S.J."/>
            <person name="Hayward A."/>
            <person name="Shaw L.M."/>
            <person name="Masouleh A.K."/>
            <person name="Furtado A."/>
            <person name="Henry R.J."/>
            <person name="Mitter N."/>
        </authorList>
    </citation>
    <scope>NUCLEOTIDE SEQUENCE [LARGE SCALE GENOMIC DNA]</scope>
    <source>
        <strain evidence="2">cv. Hass</strain>
    </source>
</reference>
<dbReference type="EMBL" id="CM056812">
    <property type="protein sequence ID" value="KAJ8617184.1"/>
    <property type="molecule type" value="Genomic_DNA"/>
</dbReference>
<organism evidence="1 2">
    <name type="scientific">Persea americana</name>
    <name type="common">Avocado</name>
    <dbReference type="NCBI Taxonomy" id="3435"/>
    <lineage>
        <taxon>Eukaryota</taxon>
        <taxon>Viridiplantae</taxon>
        <taxon>Streptophyta</taxon>
        <taxon>Embryophyta</taxon>
        <taxon>Tracheophyta</taxon>
        <taxon>Spermatophyta</taxon>
        <taxon>Magnoliopsida</taxon>
        <taxon>Magnoliidae</taxon>
        <taxon>Laurales</taxon>
        <taxon>Lauraceae</taxon>
        <taxon>Persea</taxon>
    </lineage>
</organism>
<accession>A0ACC2K7T1</accession>
<gene>
    <name evidence="1" type="ORF">MRB53_013370</name>
</gene>
<proteinExistence type="predicted"/>
<protein>
    <submittedName>
        <fullName evidence="1">Uncharacterized protein</fullName>
    </submittedName>
</protein>
<keyword evidence="2" id="KW-1185">Reference proteome</keyword>
<evidence type="ECO:0000313" key="1">
    <source>
        <dbReference type="EMBL" id="KAJ8617184.1"/>
    </source>
</evidence>
<sequence length="588" mass="66832">MREAIAIYKGTMGTANVFYFCFANMYMSLFLLLLLCSLCPIAAESTAHGLLADSSHCLRDCGWNIRNDTRESPCCFMGKSGNEQHAKNGAYATQPRSGKTYNRKFIGSNHEYKGNQLINTSFLYNVSGEFSPSANRKDEEEYYDQLTYGFYSKAKNSERIEDLMHIDVGDGRSATHVKNNKTEVKLRILVPAKNTFPEFLKVDYEPKRNGLIATGYSVDVFKEVMDSLPYQVSCQFYQYPHDLYHDMGYYDELQQQFHLNGYDGVMGDITITSNRAKYGDFTLPYMMTGVSMIVPIVNRNKILVLSLSKGFLVWYFEHENNPEFKGTVSEQVGKTLAFSFSILVFAQKEKIKNNYLRLLLNLWIYEVFVLGTTYAAILQSTLSSNVQPTVMSMEQLIINGDHVGYQKGSYVFDLLKHKGFQEQKFKPYSSIDEYAIALSRGSHNNGVSAIIDEIPYLKVFLAKYADRYTMAGPTIRPGGFGFLFRKGSSIVPDVSRAIQEFIDGEKMTELEKKWFNSHEPNPTPTQTPQRDMSRAQTAAALLIGWKLAVKASSQRRVSLPFYDGIRYHACNENKAHLHFTAIHSQQLS</sequence>
<comment type="caution">
    <text evidence="1">The sequence shown here is derived from an EMBL/GenBank/DDBJ whole genome shotgun (WGS) entry which is preliminary data.</text>
</comment>
<dbReference type="Proteomes" id="UP001234297">
    <property type="component" value="Chromosome 4"/>
</dbReference>
<evidence type="ECO:0000313" key="2">
    <source>
        <dbReference type="Proteomes" id="UP001234297"/>
    </source>
</evidence>
<name>A0ACC2K7T1_PERAE</name>